<comment type="caution">
    <text evidence="1">The sequence shown here is derived from an EMBL/GenBank/DDBJ whole genome shotgun (WGS) entry which is preliminary data.</text>
</comment>
<evidence type="ECO:0000313" key="2">
    <source>
        <dbReference type="Proteomes" id="UP000688137"/>
    </source>
</evidence>
<evidence type="ECO:0000313" key="1">
    <source>
        <dbReference type="EMBL" id="CAD8055314.1"/>
    </source>
</evidence>
<reference evidence="1" key="1">
    <citation type="submission" date="2021-01" db="EMBL/GenBank/DDBJ databases">
        <authorList>
            <consortium name="Genoscope - CEA"/>
            <person name="William W."/>
        </authorList>
    </citation>
    <scope>NUCLEOTIDE SEQUENCE</scope>
</reference>
<accession>A0A8S1KWC1</accession>
<name>A0A8S1KWC1_PARPR</name>
<dbReference type="Proteomes" id="UP000688137">
    <property type="component" value="Unassembled WGS sequence"/>
</dbReference>
<sequence>MILSGLVITLNTLTQNYIIFENQSMNPKFELGNYDINSCGVPQLQQVYNDNPQSNNLFIQELVISADQQFSLQYQVENVIDNDFTLNQSEIMNLTLSNRQVIYITHECPQDLENYNFWGLIRVDLQINDESIKIYYESICSNQYEPKKYFTSTTVKI</sequence>
<gene>
    <name evidence="1" type="ORF">PPRIM_AZ9-3.1.T0230116</name>
</gene>
<dbReference type="EMBL" id="CAJJDM010000021">
    <property type="protein sequence ID" value="CAD8055314.1"/>
    <property type="molecule type" value="Genomic_DNA"/>
</dbReference>
<protein>
    <submittedName>
        <fullName evidence="1">Uncharacterized protein</fullName>
    </submittedName>
</protein>
<proteinExistence type="predicted"/>
<organism evidence="1 2">
    <name type="scientific">Paramecium primaurelia</name>
    <dbReference type="NCBI Taxonomy" id="5886"/>
    <lineage>
        <taxon>Eukaryota</taxon>
        <taxon>Sar</taxon>
        <taxon>Alveolata</taxon>
        <taxon>Ciliophora</taxon>
        <taxon>Intramacronucleata</taxon>
        <taxon>Oligohymenophorea</taxon>
        <taxon>Peniculida</taxon>
        <taxon>Parameciidae</taxon>
        <taxon>Paramecium</taxon>
    </lineage>
</organism>
<keyword evidence="2" id="KW-1185">Reference proteome</keyword>
<dbReference type="AlphaFoldDB" id="A0A8S1KWC1"/>